<evidence type="ECO:0000313" key="4">
    <source>
        <dbReference type="EMBL" id="KAK7872327.1"/>
    </source>
</evidence>
<dbReference type="AlphaFoldDB" id="A0AAN9W6T8"/>
<reference evidence="4 5" key="1">
    <citation type="submission" date="2024-03" db="EMBL/GenBank/DDBJ databases">
        <title>The genome assembly and annotation of the cricket Gryllus longicercus Weissman &amp; Gray.</title>
        <authorList>
            <person name="Szrajer S."/>
            <person name="Gray D."/>
            <person name="Ylla G."/>
        </authorList>
    </citation>
    <scope>NUCLEOTIDE SEQUENCE [LARGE SCALE GENOMIC DNA]</scope>
    <source>
        <strain evidence="4">DAG 2021-001</strain>
        <tissue evidence="4">Whole body minus gut</tissue>
    </source>
</reference>
<gene>
    <name evidence="4" type="ORF">R5R35_002776</name>
</gene>
<sequence>MSDIVTKETSSSGRSLSMDLNGVNMPYPACLPLEDQGVSTGVREPCTSCRCGPSCSCRRPLEFPRRVLALPPVRSAAALYARAKESHASVACALTAAEVAALVAAAPARLALRPLRGALATPVYVADLLLCKGLDLAQRVLPCIAQTPQKTCRDVALCTCVLPAGVCLFSARAVCRGARLCLCDVPSAAVGAPAVAACGLAELCLCSAPRAACCPPAHVAAKAARGALRDTHALLRDVSFAANYCSANVNAQ</sequence>
<dbReference type="InterPro" id="IPR004279">
    <property type="entry name" value="Perilipin"/>
</dbReference>
<proteinExistence type="inferred from homology"/>
<keyword evidence="3" id="KW-0551">Lipid droplet</keyword>
<dbReference type="Proteomes" id="UP001378592">
    <property type="component" value="Unassembled WGS sequence"/>
</dbReference>
<name>A0AAN9W6T8_9ORTH</name>
<keyword evidence="5" id="KW-1185">Reference proteome</keyword>
<evidence type="ECO:0000313" key="5">
    <source>
        <dbReference type="Proteomes" id="UP001378592"/>
    </source>
</evidence>
<dbReference type="Pfam" id="PF03036">
    <property type="entry name" value="Perilipin"/>
    <property type="match status" value="1"/>
</dbReference>
<comment type="caution">
    <text evidence="4">The sequence shown here is derived from an EMBL/GenBank/DDBJ whole genome shotgun (WGS) entry which is preliminary data.</text>
</comment>
<dbReference type="EMBL" id="JAZDUA010000026">
    <property type="protein sequence ID" value="KAK7872327.1"/>
    <property type="molecule type" value="Genomic_DNA"/>
</dbReference>
<evidence type="ECO:0000256" key="2">
    <source>
        <dbReference type="ARBA" id="ARBA00006311"/>
    </source>
</evidence>
<organism evidence="4 5">
    <name type="scientific">Gryllus longicercus</name>
    <dbReference type="NCBI Taxonomy" id="2509291"/>
    <lineage>
        <taxon>Eukaryota</taxon>
        <taxon>Metazoa</taxon>
        <taxon>Ecdysozoa</taxon>
        <taxon>Arthropoda</taxon>
        <taxon>Hexapoda</taxon>
        <taxon>Insecta</taxon>
        <taxon>Pterygota</taxon>
        <taxon>Neoptera</taxon>
        <taxon>Polyneoptera</taxon>
        <taxon>Orthoptera</taxon>
        <taxon>Ensifera</taxon>
        <taxon>Gryllidea</taxon>
        <taxon>Grylloidea</taxon>
        <taxon>Gryllidae</taxon>
        <taxon>Gryllinae</taxon>
        <taxon>Gryllus</taxon>
    </lineage>
</organism>
<evidence type="ECO:0000256" key="3">
    <source>
        <dbReference type="ARBA" id="ARBA00022677"/>
    </source>
</evidence>
<protein>
    <submittedName>
        <fullName evidence="4">Uncharacterized protein</fullName>
    </submittedName>
</protein>
<dbReference type="GO" id="GO:0005811">
    <property type="term" value="C:lipid droplet"/>
    <property type="evidence" value="ECO:0007669"/>
    <property type="project" value="UniProtKB-SubCell"/>
</dbReference>
<accession>A0AAN9W6T8</accession>
<comment type="similarity">
    <text evidence="2">Belongs to the perilipin family.</text>
</comment>
<comment type="subcellular location">
    <subcellularLocation>
        <location evidence="1">Lipid droplet</location>
    </subcellularLocation>
</comment>
<evidence type="ECO:0000256" key="1">
    <source>
        <dbReference type="ARBA" id="ARBA00004502"/>
    </source>
</evidence>